<dbReference type="SUPFAM" id="SSF55486">
    <property type="entry name" value="Metalloproteases ('zincins'), catalytic domain"/>
    <property type="match status" value="1"/>
</dbReference>
<reference evidence="1 2" key="1">
    <citation type="submission" date="2021-01" db="EMBL/GenBank/DDBJ databases">
        <title>Evidence that Capnocytophaga endodontalis is a later homotypic synonym for Capnocytophaga genospecies AHN8471, and request for opinion on proposed recognition of strain AHN8471 as type strain of the species.</title>
        <authorList>
            <person name="Nicholson A.C."/>
            <person name="Hopper C.L."/>
            <person name="Gulvik C.A."/>
            <person name="Mcquiston J.R."/>
            <person name="Lau E.F."/>
        </authorList>
    </citation>
    <scope>NUCLEOTIDE SEQUENCE [LARGE SCALE GENOMIC DNA]</scope>
    <source>
        <strain evidence="1 2">AHN9576</strain>
    </source>
</reference>
<name>A0ABS1YVJ5_9FLAO</name>
<comment type="caution">
    <text evidence="1">The sequence shown here is derived from an EMBL/GenBank/DDBJ whole genome shotgun (WGS) entry which is preliminary data.</text>
</comment>
<keyword evidence="2" id="KW-1185">Reference proteome</keyword>
<evidence type="ECO:0000313" key="2">
    <source>
        <dbReference type="Proteomes" id="UP000603506"/>
    </source>
</evidence>
<dbReference type="Gene3D" id="3.40.390.10">
    <property type="entry name" value="Collagenase (Catalytic Domain)"/>
    <property type="match status" value="1"/>
</dbReference>
<dbReference type="EMBL" id="JAEUAH010000007">
    <property type="protein sequence ID" value="MBM0650438.1"/>
    <property type="molecule type" value="Genomic_DNA"/>
</dbReference>
<protein>
    <recommendedName>
        <fullName evidence="3">Peptidase M43 pregnancy-associated plasma-A domain-containing protein</fullName>
    </recommendedName>
</protein>
<evidence type="ECO:0008006" key="3">
    <source>
        <dbReference type="Google" id="ProtNLM"/>
    </source>
</evidence>
<dbReference type="Proteomes" id="UP000603506">
    <property type="component" value="Unassembled WGS sequence"/>
</dbReference>
<proteinExistence type="predicted"/>
<dbReference type="RefSeq" id="WP_203093021.1">
    <property type="nucleotide sequence ID" value="NZ_JAESPH010000002.1"/>
</dbReference>
<accession>A0ABS1YVJ5</accession>
<gene>
    <name evidence="1" type="ORF">JNB19_06685</name>
</gene>
<organism evidence="1 2">
    <name type="scientific">Capnocytophaga genosp. AHN8471</name>
    <dbReference type="NCBI Taxonomy" id="327574"/>
    <lineage>
        <taxon>Bacteria</taxon>
        <taxon>Pseudomonadati</taxon>
        <taxon>Bacteroidota</taxon>
        <taxon>Flavobacteriia</taxon>
        <taxon>Flavobacteriales</taxon>
        <taxon>Flavobacteriaceae</taxon>
        <taxon>Capnocytophaga</taxon>
    </lineage>
</organism>
<evidence type="ECO:0000313" key="1">
    <source>
        <dbReference type="EMBL" id="MBM0650438.1"/>
    </source>
</evidence>
<dbReference type="InterPro" id="IPR024079">
    <property type="entry name" value="MetalloPept_cat_dom_sf"/>
</dbReference>
<sequence length="375" mass="43852">MKKEYYDAEKNEKVELGHKEYFVPWLSIFPKQEDDKLKQEVKLRIEVEVLNNYRIQDDDYIKIPSKAGIIFNPDKIKVSEINKNTTIEVICKEPLGRDICITVIDKNNIEVGKLNIIKNNGNYHLPIQLVKIITNKGNKGDNEEASRKLSPSNIEILKKELQNKYYNQPLIHLKFLPIKEVVIDIDEFKKKGVLSFHQDEMGEISIVRALKNFDEEVFNKYFKGFKGIVIFLSAINENDITEGHAKVFPLDTHYIFIIPTSLTNSLTIAHELGHVLGLFHSSFQGKENEKNIKETLNKYKNNPPKEINYGGRIYPIKQFLDIKKRELNTLPKHVFKPFQTDNFMESTNAGAPQKSFWKWQWLKMQEEIKLYHNEK</sequence>